<gene>
    <name evidence="2" type="ORF">AQUSIP_20870</name>
</gene>
<reference evidence="2 3" key="1">
    <citation type="submission" date="2019-08" db="EMBL/GenBank/DDBJ databases">
        <authorList>
            <person name="Guy L."/>
        </authorList>
    </citation>
    <scope>NUCLEOTIDE SEQUENCE [LARGE SCALE GENOMIC DNA]</scope>
    <source>
        <strain evidence="2 3">SGT-108</strain>
    </source>
</reference>
<accession>A0A5E4PK44</accession>
<sequence>MNMIKTNGVMFLLLFLPCMGFCLERNYNNAATANLYAHVAQSAKSAALHDFASNQKARYQVEQGQPPGFYLAGIGTSPSRQ</sequence>
<evidence type="ECO:0000256" key="1">
    <source>
        <dbReference type="SAM" id="SignalP"/>
    </source>
</evidence>
<protein>
    <submittedName>
        <fullName evidence="2">Uncharacterized protein</fullName>
    </submittedName>
</protein>
<name>A0A5E4PK44_9COXI</name>
<dbReference type="EMBL" id="LR699119">
    <property type="protein sequence ID" value="VVC76761.1"/>
    <property type="molecule type" value="Genomic_DNA"/>
</dbReference>
<evidence type="ECO:0000313" key="3">
    <source>
        <dbReference type="Proteomes" id="UP000324194"/>
    </source>
</evidence>
<feature type="signal peptide" evidence="1">
    <location>
        <begin position="1"/>
        <end position="20"/>
    </location>
</feature>
<proteinExistence type="predicted"/>
<dbReference type="RefSeq" id="WP_148340059.1">
    <property type="nucleotide sequence ID" value="NZ_LR699119.1"/>
</dbReference>
<dbReference type="AlphaFoldDB" id="A0A5E4PK44"/>
<evidence type="ECO:0000313" key="2">
    <source>
        <dbReference type="EMBL" id="VVC76761.1"/>
    </source>
</evidence>
<keyword evidence="3" id="KW-1185">Reference proteome</keyword>
<keyword evidence="1" id="KW-0732">Signal</keyword>
<dbReference type="KEGG" id="asip:AQUSIP_20870"/>
<feature type="chain" id="PRO_5022672458" evidence="1">
    <location>
        <begin position="21"/>
        <end position="81"/>
    </location>
</feature>
<organism evidence="2 3">
    <name type="scientific">Aquicella siphonis</name>
    <dbReference type="NCBI Taxonomy" id="254247"/>
    <lineage>
        <taxon>Bacteria</taxon>
        <taxon>Pseudomonadati</taxon>
        <taxon>Pseudomonadota</taxon>
        <taxon>Gammaproteobacteria</taxon>
        <taxon>Legionellales</taxon>
        <taxon>Coxiellaceae</taxon>
        <taxon>Aquicella</taxon>
    </lineage>
</organism>
<dbReference type="Proteomes" id="UP000324194">
    <property type="component" value="Chromosome 1"/>
</dbReference>